<evidence type="ECO:0000313" key="2">
    <source>
        <dbReference type="Proteomes" id="UP000231279"/>
    </source>
</evidence>
<dbReference type="PANTHER" id="PTHR37701:SF18">
    <property type="entry name" value="C2H2-TYPE DOMAIN-CONTAINING PROTEIN"/>
    <property type="match status" value="1"/>
</dbReference>
<comment type="caution">
    <text evidence="1">The sequence shown here is derived from an EMBL/GenBank/DDBJ whole genome shotgun (WGS) entry which is preliminary data.</text>
</comment>
<reference evidence="2" key="1">
    <citation type="journal article" date="2018" name="Gigascience">
        <title>Genome assembly of the Pink Ipe (Handroanthus impetiginosus, Bignoniaceae), a highly valued, ecologically keystone Neotropical timber forest tree.</title>
        <authorList>
            <person name="Silva-Junior O.B."/>
            <person name="Grattapaglia D."/>
            <person name="Novaes E."/>
            <person name="Collevatti R.G."/>
        </authorList>
    </citation>
    <scope>NUCLEOTIDE SEQUENCE [LARGE SCALE GENOMIC DNA]</scope>
    <source>
        <strain evidence="2">cv. UFG-1</strain>
    </source>
</reference>
<accession>A0A2G9GUB0</accession>
<dbReference type="InterPro" id="IPR037472">
    <property type="entry name" value="MBD8"/>
</dbReference>
<gene>
    <name evidence="1" type="ORF">CDL12_18542</name>
</gene>
<name>A0A2G9GUB0_9LAMI</name>
<proteinExistence type="predicted"/>
<dbReference type="AlphaFoldDB" id="A0A2G9GUB0"/>
<keyword evidence="2" id="KW-1185">Reference proteome</keyword>
<organism evidence="1 2">
    <name type="scientific">Handroanthus impetiginosus</name>
    <dbReference type="NCBI Taxonomy" id="429701"/>
    <lineage>
        <taxon>Eukaryota</taxon>
        <taxon>Viridiplantae</taxon>
        <taxon>Streptophyta</taxon>
        <taxon>Embryophyta</taxon>
        <taxon>Tracheophyta</taxon>
        <taxon>Spermatophyta</taxon>
        <taxon>Magnoliopsida</taxon>
        <taxon>eudicotyledons</taxon>
        <taxon>Gunneridae</taxon>
        <taxon>Pentapetalae</taxon>
        <taxon>asterids</taxon>
        <taxon>lamiids</taxon>
        <taxon>Lamiales</taxon>
        <taxon>Bignoniaceae</taxon>
        <taxon>Crescentiina</taxon>
        <taxon>Tabebuia alliance</taxon>
        <taxon>Handroanthus</taxon>
    </lineage>
</organism>
<sequence length="76" mass="8371">MEDGFNSSVRFGSEEVMLNTLGTNQLTVCVWCRAEFKLEGIESESPSDSIGYMCPTCKAKISGHFSDGLSMDPHDF</sequence>
<dbReference type="EMBL" id="NKXS01003674">
    <property type="protein sequence ID" value="PIN08877.1"/>
    <property type="molecule type" value="Genomic_DNA"/>
</dbReference>
<protein>
    <submittedName>
        <fullName evidence="1">Uncharacterized protein</fullName>
    </submittedName>
</protein>
<dbReference type="PANTHER" id="PTHR37701">
    <property type="entry name" value="METHYL-CPG-BINDING DOMAIN-CONTAINING PROTEIN 8"/>
    <property type="match status" value="1"/>
</dbReference>
<dbReference type="Proteomes" id="UP000231279">
    <property type="component" value="Unassembled WGS sequence"/>
</dbReference>
<evidence type="ECO:0000313" key="1">
    <source>
        <dbReference type="EMBL" id="PIN08877.1"/>
    </source>
</evidence>
<dbReference type="OrthoDB" id="1893318at2759"/>